<evidence type="ECO:0000256" key="7">
    <source>
        <dbReference type="ARBA" id="ARBA00048539"/>
    </source>
</evidence>
<feature type="domain" description="Lysidine-tRNA(Ile) synthetase C-terminal" evidence="9">
    <location>
        <begin position="404"/>
        <end position="474"/>
    </location>
</feature>
<comment type="domain">
    <text evidence="8">The N-terminal region contains the highly conserved SGGXDS motif, predicted to be a P-loop motif involved in ATP binding.</text>
</comment>
<dbReference type="SUPFAM" id="SSF82829">
    <property type="entry name" value="MesJ substrate recognition domain-like"/>
    <property type="match status" value="1"/>
</dbReference>
<dbReference type="GO" id="GO:0032267">
    <property type="term" value="F:tRNA(Ile)-lysidine synthase activity"/>
    <property type="evidence" value="ECO:0007669"/>
    <property type="project" value="UniProtKB-EC"/>
</dbReference>
<gene>
    <name evidence="8" type="primary">tilS</name>
    <name evidence="10" type="ORF">SAMN05216454_11522</name>
</gene>
<keyword evidence="3 8" id="KW-0436">Ligase</keyword>
<evidence type="ECO:0000256" key="3">
    <source>
        <dbReference type="ARBA" id="ARBA00022598"/>
    </source>
</evidence>
<dbReference type="Proteomes" id="UP000199512">
    <property type="component" value="Unassembled WGS sequence"/>
</dbReference>
<dbReference type="SUPFAM" id="SSF52402">
    <property type="entry name" value="Adenine nucleotide alpha hydrolases-like"/>
    <property type="match status" value="1"/>
</dbReference>
<evidence type="ECO:0000256" key="1">
    <source>
        <dbReference type="ARBA" id="ARBA00004496"/>
    </source>
</evidence>
<keyword evidence="11" id="KW-1185">Reference proteome</keyword>
<accession>A0A1H8JNK9</accession>
<dbReference type="Pfam" id="PF11734">
    <property type="entry name" value="TilS_C"/>
    <property type="match status" value="1"/>
</dbReference>
<proteinExistence type="inferred from homology"/>
<evidence type="ECO:0000259" key="9">
    <source>
        <dbReference type="SMART" id="SM00977"/>
    </source>
</evidence>
<dbReference type="GO" id="GO:0005737">
    <property type="term" value="C:cytoplasm"/>
    <property type="evidence" value="ECO:0007669"/>
    <property type="project" value="UniProtKB-SubCell"/>
</dbReference>
<dbReference type="EMBL" id="FODF01000015">
    <property type="protein sequence ID" value="SEN81927.1"/>
    <property type="molecule type" value="Genomic_DNA"/>
</dbReference>
<dbReference type="NCBIfam" id="TIGR02433">
    <property type="entry name" value="lysidine_TilS_C"/>
    <property type="match status" value="1"/>
</dbReference>
<dbReference type="HAMAP" id="MF_01161">
    <property type="entry name" value="tRNA_Ile_lys_synt"/>
    <property type="match status" value="1"/>
</dbReference>
<protein>
    <recommendedName>
        <fullName evidence="8">tRNA(Ile)-lysidine synthase</fullName>
        <ecNumber evidence="8">6.3.4.19</ecNumber>
    </recommendedName>
    <alternativeName>
        <fullName evidence="8">tRNA(Ile)-2-lysyl-cytidine synthase</fullName>
    </alternativeName>
    <alternativeName>
        <fullName evidence="8">tRNA(Ile)-lysidine synthetase</fullName>
    </alternativeName>
</protein>
<dbReference type="PANTHER" id="PTHR43033">
    <property type="entry name" value="TRNA(ILE)-LYSIDINE SYNTHASE-RELATED"/>
    <property type="match status" value="1"/>
</dbReference>
<dbReference type="Pfam" id="PF01171">
    <property type="entry name" value="ATP_bind_3"/>
    <property type="match status" value="1"/>
</dbReference>
<comment type="similarity">
    <text evidence="8">Belongs to the tRNA(Ile)-lysidine synthase family.</text>
</comment>
<evidence type="ECO:0000313" key="10">
    <source>
        <dbReference type="EMBL" id="SEN81927.1"/>
    </source>
</evidence>
<keyword evidence="4 8" id="KW-0819">tRNA processing</keyword>
<dbReference type="SMART" id="SM00977">
    <property type="entry name" value="TilS_C"/>
    <property type="match status" value="1"/>
</dbReference>
<dbReference type="Gene3D" id="3.40.50.620">
    <property type="entry name" value="HUPs"/>
    <property type="match status" value="1"/>
</dbReference>
<dbReference type="InterPro" id="IPR020825">
    <property type="entry name" value="Phe-tRNA_synthase-like_B3/B4"/>
</dbReference>
<dbReference type="InterPro" id="IPR012094">
    <property type="entry name" value="tRNA_Ile_lys_synt"/>
</dbReference>
<dbReference type="NCBIfam" id="TIGR02432">
    <property type="entry name" value="lysidine_TilS_N"/>
    <property type="match status" value="1"/>
</dbReference>
<organism evidence="10 11">
    <name type="scientific">Peptostreptococcus russellii</name>
    <dbReference type="NCBI Taxonomy" id="215200"/>
    <lineage>
        <taxon>Bacteria</taxon>
        <taxon>Bacillati</taxon>
        <taxon>Bacillota</taxon>
        <taxon>Clostridia</taxon>
        <taxon>Peptostreptococcales</taxon>
        <taxon>Peptostreptococcaceae</taxon>
        <taxon>Peptostreptococcus</taxon>
    </lineage>
</organism>
<comment type="function">
    <text evidence="8">Ligates lysine onto the cytidine present at position 34 of the AUA codon-specific tRNA(Ile) that contains the anticodon CAU, in an ATP-dependent manner. Cytidine is converted to lysidine, thus changing the amino acid specificity of the tRNA from methionine to isoleucine.</text>
</comment>
<dbReference type="AlphaFoldDB" id="A0A1H8JNK9"/>
<evidence type="ECO:0000256" key="4">
    <source>
        <dbReference type="ARBA" id="ARBA00022694"/>
    </source>
</evidence>
<dbReference type="EC" id="6.3.4.19" evidence="8"/>
<dbReference type="SUPFAM" id="SSF56037">
    <property type="entry name" value="PheT/TilS domain"/>
    <property type="match status" value="1"/>
</dbReference>
<keyword evidence="5 8" id="KW-0547">Nucleotide-binding</keyword>
<dbReference type="InterPro" id="IPR012795">
    <property type="entry name" value="tRNA_Ile_lys_synt_N"/>
</dbReference>
<dbReference type="Gene3D" id="3.50.40.10">
    <property type="entry name" value="Phenylalanyl-trna Synthetase, Chain B, domain 3"/>
    <property type="match status" value="1"/>
</dbReference>
<dbReference type="InterPro" id="IPR011063">
    <property type="entry name" value="TilS/TtcA_N"/>
</dbReference>
<evidence type="ECO:0000256" key="5">
    <source>
        <dbReference type="ARBA" id="ARBA00022741"/>
    </source>
</evidence>
<feature type="binding site" evidence="8">
    <location>
        <begin position="45"/>
        <end position="50"/>
    </location>
    <ligand>
        <name>ATP</name>
        <dbReference type="ChEBI" id="CHEBI:30616"/>
    </ligand>
</feature>
<comment type="catalytic activity">
    <reaction evidence="7 8">
        <text>cytidine(34) in tRNA(Ile2) + L-lysine + ATP = lysidine(34) in tRNA(Ile2) + AMP + diphosphate + H(+)</text>
        <dbReference type="Rhea" id="RHEA:43744"/>
        <dbReference type="Rhea" id="RHEA-COMP:10625"/>
        <dbReference type="Rhea" id="RHEA-COMP:10670"/>
        <dbReference type="ChEBI" id="CHEBI:15378"/>
        <dbReference type="ChEBI" id="CHEBI:30616"/>
        <dbReference type="ChEBI" id="CHEBI:32551"/>
        <dbReference type="ChEBI" id="CHEBI:33019"/>
        <dbReference type="ChEBI" id="CHEBI:82748"/>
        <dbReference type="ChEBI" id="CHEBI:83665"/>
        <dbReference type="ChEBI" id="CHEBI:456215"/>
        <dbReference type="EC" id="6.3.4.19"/>
    </reaction>
</comment>
<evidence type="ECO:0000256" key="2">
    <source>
        <dbReference type="ARBA" id="ARBA00022490"/>
    </source>
</evidence>
<dbReference type="InterPro" id="IPR014729">
    <property type="entry name" value="Rossmann-like_a/b/a_fold"/>
</dbReference>
<evidence type="ECO:0000256" key="6">
    <source>
        <dbReference type="ARBA" id="ARBA00022840"/>
    </source>
</evidence>
<dbReference type="PANTHER" id="PTHR43033:SF1">
    <property type="entry name" value="TRNA(ILE)-LYSIDINE SYNTHASE-RELATED"/>
    <property type="match status" value="1"/>
</dbReference>
<sequence>MDLDSYYPKLYIDCLEESMVYEEVLKTVKENNLIEENEGIVVALSGGPDSVCLLHILHRMSKEMNLKIFAAHLNHKIRGLDAYMDSLYVMKLCEELQIPCFIRAIDVPKYCNDNKLGLEDGARKLRYEIFNEIREKLSADKIAIGHNKNDQAETVLMRIMRGTGLQGLRGIEYKREGGIIRPILDISREDIENYCKENNLSPRIDGTNLEAIYSRNKIRLKILPYMKEEFNENIVGSIVRMSKNIRVDSDYIDSQVDISYNEVCRKYEDGVYIFVDLLEKEHEAIKNRLIIKAIREVLGDVNSIDKKHIEEVLTLMGKNKNGKKINLPRGLYAYRFNDYILISLKEINYEKIEYNYEIEPGKEVYIAELGKTFKSKIVDAVDFNAETLGENVQYLDFGKIKGNITLRNRHQGDKIILRGGTKKIKELFIGMKIPREERSFVPLIVNDSNIVSVCGYRISANYLVDENTEKILEFTLE</sequence>
<evidence type="ECO:0000313" key="11">
    <source>
        <dbReference type="Proteomes" id="UP000199512"/>
    </source>
</evidence>
<dbReference type="CDD" id="cd01992">
    <property type="entry name" value="TilS_N"/>
    <property type="match status" value="1"/>
</dbReference>
<dbReference type="STRING" id="215200.SAMN05216454_11522"/>
<keyword evidence="6 8" id="KW-0067">ATP-binding</keyword>
<keyword evidence="2 8" id="KW-0963">Cytoplasm</keyword>
<dbReference type="InterPro" id="IPR012796">
    <property type="entry name" value="Lysidine-tRNA-synth_C"/>
</dbReference>
<evidence type="ECO:0000256" key="8">
    <source>
        <dbReference type="HAMAP-Rule" id="MF_01161"/>
    </source>
</evidence>
<dbReference type="GO" id="GO:0005524">
    <property type="term" value="F:ATP binding"/>
    <property type="evidence" value="ECO:0007669"/>
    <property type="project" value="UniProtKB-UniRule"/>
</dbReference>
<name>A0A1H8JNK9_9FIRM</name>
<comment type="subcellular location">
    <subcellularLocation>
        <location evidence="1 8">Cytoplasm</location>
    </subcellularLocation>
</comment>
<dbReference type="GO" id="GO:0006400">
    <property type="term" value="P:tRNA modification"/>
    <property type="evidence" value="ECO:0007669"/>
    <property type="project" value="UniProtKB-UniRule"/>
</dbReference>
<dbReference type="Gene3D" id="1.20.59.20">
    <property type="match status" value="1"/>
</dbReference>
<reference evidence="10 11" key="1">
    <citation type="submission" date="2016-10" db="EMBL/GenBank/DDBJ databases">
        <authorList>
            <person name="de Groot N.N."/>
        </authorList>
    </citation>
    <scope>NUCLEOTIDE SEQUENCE [LARGE SCALE GENOMIC DNA]</scope>
    <source>
        <strain evidence="10 11">Calf135</strain>
    </source>
</reference>